<reference evidence="5 6" key="1">
    <citation type="submission" date="2018-04" db="EMBL/GenBank/DDBJ databases">
        <title>Altererythrobacter sp. HME9302 genome sequencing and assembly.</title>
        <authorList>
            <person name="Kang H."/>
            <person name="Kim H."/>
            <person name="Joh K."/>
        </authorList>
    </citation>
    <scope>NUCLEOTIDE SEQUENCE [LARGE SCALE GENOMIC DNA]</scope>
    <source>
        <strain evidence="5 6">HME9302</strain>
    </source>
</reference>
<dbReference type="AlphaFoldDB" id="A0A369Q364"/>
<dbReference type="Proteomes" id="UP000253727">
    <property type="component" value="Unassembled WGS sequence"/>
</dbReference>
<comment type="catalytic activity">
    <reaction evidence="1 4">
        <text>(4aS,6R)-4a-hydroxy-L-erythro-5,6,7,8-tetrahydrobiopterin = (6R)-L-erythro-6,7-dihydrobiopterin + H2O</text>
        <dbReference type="Rhea" id="RHEA:11920"/>
        <dbReference type="ChEBI" id="CHEBI:15377"/>
        <dbReference type="ChEBI" id="CHEBI:15642"/>
        <dbReference type="ChEBI" id="CHEBI:43120"/>
        <dbReference type="EC" id="4.2.1.96"/>
    </reaction>
</comment>
<organism evidence="5 6">
    <name type="scientific">Alteripontixanthobacter maritimus</name>
    <dbReference type="NCBI Taxonomy" id="2161824"/>
    <lineage>
        <taxon>Bacteria</taxon>
        <taxon>Pseudomonadati</taxon>
        <taxon>Pseudomonadota</taxon>
        <taxon>Alphaproteobacteria</taxon>
        <taxon>Sphingomonadales</taxon>
        <taxon>Erythrobacteraceae</taxon>
        <taxon>Alteripontixanthobacter</taxon>
    </lineage>
</organism>
<evidence type="ECO:0000313" key="6">
    <source>
        <dbReference type="Proteomes" id="UP000253727"/>
    </source>
</evidence>
<evidence type="ECO:0000256" key="2">
    <source>
        <dbReference type="ARBA" id="ARBA00006472"/>
    </source>
</evidence>
<evidence type="ECO:0000256" key="1">
    <source>
        <dbReference type="ARBA" id="ARBA00001554"/>
    </source>
</evidence>
<dbReference type="PANTHER" id="PTHR12599:SF0">
    <property type="entry name" value="PTERIN-4-ALPHA-CARBINOLAMINE DEHYDRATASE"/>
    <property type="match status" value="1"/>
</dbReference>
<keyword evidence="6" id="KW-1185">Reference proteome</keyword>
<dbReference type="CDD" id="cd00914">
    <property type="entry name" value="PCD_DCoH_subfamily_b"/>
    <property type="match status" value="1"/>
</dbReference>
<evidence type="ECO:0000313" key="5">
    <source>
        <dbReference type="EMBL" id="RDC59333.1"/>
    </source>
</evidence>
<comment type="similarity">
    <text evidence="2 4">Belongs to the pterin-4-alpha-carbinolamine dehydratase family.</text>
</comment>
<dbReference type="NCBIfam" id="NF002018">
    <property type="entry name" value="PRK00823.1-3"/>
    <property type="match status" value="1"/>
</dbReference>
<dbReference type="Pfam" id="PF01329">
    <property type="entry name" value="Pterin_4a"/>
    <property type="match status" value="1"/>
</dbReference>
<evidence type="ECO:0000256" key="3">
    <source>
        <dbReference type="ARBA" id="ARBA00023239"/>
    </source>
</evidence>
<accession>A0A369Q364</accession>
<dbReference type="RefSeq" id="WP_115365707.1">
    <property type="nucleotide sequence ID" value="NZ_QBKA01000002.1"/>
</dbReference>
<dbReference type="HAMAP" id="MF_00434">
    <property type="entry name" value="Pterin_4_alpha"/>
    <property type="match status" value="1"/>
</dbReference>
<protein>
    <recommendedName>
        <fullName evidence="4">Putative pterin-4-alpha-carbinolamine dehydratase</fullName>
        <shortName evidence="4">PHS</shortName>
        <ecNumber evidence="4">4.2.1.96</ecNumber>
    </recommendedName>
    <alternativeName>
        <fullName evidence="4">4-alpha-hydroxy-tetrahydropterin dehydratase</fullName>
    </alternativeName>
    <alternativeName>
        <fullName evidence="4">Pterin carbinolamine dehydratase</fullName>
        <shortName evidence="4">PCD</shortName>
    </alternativeName>
</protein>
<comment type="caution">
    <text evidence="5">The sequence shown here is derived from an EMBL/GenBank/DDBJ whole genome shotgun (WGS) entry which is preliminary data.</text>
</comment>
<keyword evidence="3 4" id="KW-0456">Lyase</keyword>
<gene>
    <name evidence="5" type="primary">pcbD</name>
    <name evidence="5" type="ORF">HME9302_00520</name>
</gene>
<dbReference type="Gene3D" id="3.30.1360.20">
    <property type="entry name" value="Transcriptional coactivator/pterin dehydratase"/>
    <property type="match status" value="1"/>
</dbReference>
<dbReference type="GO" id="GO:0006729">
    <property type="term" value="P:tetrahydrobiopterin biosynthetic process"/>
    <property type="evidence" value="ECO:0007669"/>
    <property type="project" value="InterPro"/>
</dbReference>
<dbReference type="InterPro" id="IPR001533">
    <property type="entry name" value="Pterin_deHydtase"/>
</dbReference>
<sequence>MSVAQLTKTERDAALADLSGWALARDGDAIQQKFKFKDFSEAWGFMSRVALLADAQDHHPEWSNVYNTVDITLTTHDAGANGGLSQRDVTLAKAIDALL</sequence>
<dbReference type="EMBL" id="QBKA01000002">
    <property type="protein sequence ID" value="RDC59333.1"/>
    <property type="molecule type" value="Genomic_DNA"/>
</dbReference>
<dbReference type="InterPro" id="IPR036428">
    <property type="entry name" value="PCD_sf"/>
</dbReference>
<name>A0A369Q364_9SPHN</name>
<proteinExistence type="inferred from homology"/>
<dbReference type="SUPFAM" id="SSF55248">
    <property type="entry name" value="PCD-like"/>
    <property type="match status" value="1"/>
</dbReference>
<dbReference type="OrthoDB" id="9794987at2"/>
<dbReference type="NCBIfam" id="NF002017">
    <property type="entry name" value="PRK00823.1-2"/>
    <property type="match status" value="1"/>
</dbReference>
<dbReference type="PANTHER" id="PTHR12599">
    <property type="entry name" value="PTERIN-4-ALPHA-CARBINOLAMINE DEHYDRATASE"/>
    <property type="match status" value="1"/>
</dbReference>
<dbReference type="GO" id="GO:0008124">
    <property type="term" value="F:4-alpha-hydroxytetrahydrobiopterin dehydratase activity"/>
    <property type="evidence" value="ECO:0007669"/>
    <property type="project" value="UniProtKB-UniRule"/>
</dbReference>
<dbReference type="EC" id="4.2.1.96" evidence="4"/>
<evidence type="ECO:0000256" key="4">
    <source>
        <dbReference type="HAMAP-Rule" id="MF_00434"/>
    </source>
</evidence>